<feature type="domain" description="Sialate O-acetylesterase" evidence="3">
    <location>
        <begin position="64"/>
        <end position="286"/>
    </location>
</feature>
<reference evidence="4" key="2">
    <citation type="submission" date="2020-09" db="EMBL/GenBank/DDBJ databases">
        <authorList>
            <person name="Sun Q."/>
            <person name="Zhou Y."/>
        </authorList>
    </citation>
    <scope>NUCLEOTIDE SEQUENCE</scope>
    <source>
        <strain evidence="4">CGMCC 1.15958</strain>
    </source>
</reference>
<dbReference type="SUPFAM" id="SSF52266">
    <property type="entry name" value="SGNH hydrolase"/>
    <property type="match status" value="1"/>
</dbReference>
<dbReference type="InterPro" id="IPR036514">
    <property type="entry name" value="SGNH_hydro_sf"/>
</dbReference>
<proteinExistence type="predicted"/>
<evidence type="ECO:0000256" key="2">
    <source>
        <dbReference type="SAM" id="MobiDB-lite"/>
    </source>
</evidence>
<evidence type="ECO:0000313" key="4">
    <source>
        <dbReference type="EMBL" id="GGD53390.1"/>
    </source>
</evidence>
<keyword evidence="5" id="KW-1185">Reference proteome</keyword>
<gene>
    <name evidence="4" type="ORF">GCM10011514_16880</name>
</gene>
<dbReference type="Gene3D" id="3.40.50.1110">
    <property type="entry name" value="SGNH hydrolase"/>
    <property type="match status" value="1"/>
</dbReference>
<dbReference type="Proteomes" id="UP000609064">
    <property type="component" value="Unassembled WGS sequence"/>
</dbReference>
<dbReference type="AlphaFoldDB" id="A0A916YPM8"/>
<dbReference type="Pfam" id="PF03629">
    <property type="entry name" value="SASA"/>
    <property type="match status" value="1"/>
</dbReference>
<accession>A0A916YPM8</accession>
<protein>
    <recommendedName>
        <fullName evidence="3">Sialate O-acetylesterase domain-containing protein</fullName>
    </recommendedName>
</protein>
<keyword evidence="1" id="KW-0378">Hydrolase</keyword>
<organism evidence="4 5">
    <name type="scientific">Emticicia aquatilis</name>
    <dbReference type="NCBI Taxonomy" id="1537369"/>
    <lineage>
        <taxon>Bacteria</taxon>
        <taxon>Pseudomonadati</taxon>
        <taxon>Bacteroidota</taxon>
        <taxon>Cytophagia</taxon>
        <taxon>Cytophagales</taxon>
        <taxon>Leadbetterellaceae</taxon>
        <taxon>Emticicia</taxon>
    </lineage>
</organism>
<reference evidence="4" key="1">
    <citation type="journal article" date="2014" name="Int. J. Syst. Evol. Microbiol.">
        <title>Complete genome sequence of Corynebacterium casei LMG S-19264T (=DSM 44701T), isolated from a smear-ripened cheese.</title>
        <authorList>
            <consortium name="US DOE Joint Genome Institute (JGI-PGF)"/>
            <person name="Walter F."/>
            <person name="Albersmeier A."/>
            <person name="Kalinowski J."/>
            <person name="Ruckert C."/>
        </authorList>
    </citation>
    <scope>NUCLEOTIDE SEQUENCE</scope>
    <source>
        <strain evidence="4">CGMCC 1.15958</strain>
    </source>
</reference>
<comment type="caution">
    <text evidence="4">The sequence shown here is derived from an EMBL/GenBank/DDBJ whole genome shotgun (WGS) entry which is preliminary data.</text>
</comment>
<name>A0A916YPM8_9BACT</name>
<dbReference type="EMBL" id="BMKK01000003">
    <property type="protein sequence ID" value="GGD53390.1"/>
    <property type="molecule type" value="Genomic_DNA"/>
</dbReference>
<dbReference type="GO" id="GO:0016788">
    <property type="term" value="F:hydrolase activity, acting on ester bonds"/>
    <property type="evidence" value="ECO:0007669"/>
    <property type="project" value="UniProtKB-ARBA"/>
</dbReference>
<evidence type="ECO:0000313" key="5">
    <source>
        <dbReference type="Proteomes" id="UP000609064"/>
    </source>
</evidence>
<dbReference type="InterPro" id="IPR005181">
    <property type="entry name" value="SASA"/>
</dbReference>
<evidence type="ECO:0000256" key="1">
    <source>
        <dbReference type="ARBA" id="ARBA00022801"/>
    </source>
</evidence>
<feature type="region of interest" description="Disordered" evidence="2">
    <location>
        <begin position="316"/>
        <end position="335"/>
    </location>
</feature>
<sequence>MINGNTQPNKGYQEILDPHMTGAASNANSSNYDLQSIKNFILADERFSNQSPSPSTPETELTKVALFIISGESNSGGYALNSEAPTNEIGLRSEVKILNNTTLAFENLNIGVNNLLAHTGLSNGLTHGFELPIANAVRDSALNFSETFIVKTGQGGSRISEWVEGGQYFNTYKQRVQAALNLLKEQGKTPYIFLIYSQGINDALAAYSAESWKADTLAHLQKLRSKVGFCPILLTKFMNPYSGYNAKLDEIEQVNSLNIAISATDAALRDENHWSYNGFRTLFSRMIPHINRIAKEYAINQNRALFEHINMIPNTNNSSNSSNSGNQGNSSGSNSSGLLTWGNFVNARELNGYIECVGNNTPSGGRATQTINAQQPFSIIVDIPTTVSDSNATVVYLDENQADDFAWITGKVFLAGVYQYEGSLFTPIGGYAATPAGLAGSGDKIKIEKSGNDLVYSRSVNGGQSYNVITTATGVLTGKNTLYVKTLFAVAGAYKVKVSMN</sequence>
<evidence type="ECO:0000259" key="3">
    <source>
        <dbReference type="Pfam" id="PF03629"/>
    </source>
</evidence>
<dbReference type="RefSeq" id="WP_188765625.1">
    <property type="nucleotide sequence ID" value="NZ_BMKK01000003.1"/>
</dbReference>